<dbReference type="RefSeq" id="WP_177718492.1">
    <property type="nucleotide sequence ID" value="NZ_JACRSQ010000044.1"/>
</dbReference>
<dbReference type="Gene3D" id="1.10.1760.20">
    <property type="match status" value="1"/>
</dbReference>
<organism evidence="2 3">
    <name type="scientific">Bianquea renquensis</name>
    <dbReference type="NCBI Taxonomy" id="2763661"/>
    <lineage>
        <taxon>Bacteria</taxon>
        <taxon>Bacillati</taxon>
        <taxon>Bacillota</taxon>
        <taxon>Clostridia</taxon>
        <taxon>Eubacteriales</taxon>
        <taxon>Bianqueaceae</taxon>
        <taxon>Bianquea</taxon>
    </lineage>
</organism>
<sequence length="175" mass="18855">MSKSVRHVVYLGILFALAITLSWAESLIPPLPFLPPGVKLGLSNVVTMYCLFCIGWKEAFLIALLKGAFAFVTRGATAGFLSSAGGILSVLALLLCVRIFKQRVSYTALSITGATCHNLGQLLVASFLVDTPLYLFYLPVLLLSGIFMGAITGLLLRTVLPFLHNIAPDQREVSP</sequence>
<accession>A0A926DX62</accession>
<evidence type="ECO:0000256" key="1">
    <source>
        <dbReference type="SAM" id="Phobius"/>
    </source>
</evidence>
<keyword evidence="1" id="KW-1133">Transmembrane helix</keyword>
<reference evidence="2" key="1">
    <citation type="submission" date="2020-08" db="EMBL/GenBank/DDBJ databases">
        <title>Genome public.</title>
        <authorList>
            <person name="Liu C."/>
            <person name="Sun Q."/>
        </authorList>
    </citation>
    <scope>NUCLEOTIDE SEQUENCE</scope>
    <source>
        <strain evidence="2">NSJ-32</strain>
    </source>
</reference>
<keyword evidence="1" id="KW-0812">Transmembrane</keyword>
<feature type="transmembrane region" description="Helical" evidence="1">
    <location>
        <begin position="77"/>
        <end position="100"/>
    </location>
</feature>
<feature type="transmembrane region" description="Helical" evidence="1">
    <location>
        <begin position="134"/>
        <end position="156"/>
    </location>
</feature>
<dbReference type="Pfam" id="PF07456">
    <property type="entry name" value="Hpre_diP_synt_I"/>
    <property type="match status" value="1"/>
</dbReference>
<comment type="caution">
    <text evidence="2">The sequence shown here is derived from an EMBL/GenBank/DDBJ whole genome shotgun (WGS) entry which is preliminary data.</text>
</comment>
<dbReference type="InterPro" id="IPR010898">
    <property type="entry name" value="Hpre_diP_synth_I"/>
</dbReference>
<dbReference type="InterPro" id="IPR014535">
    <property type="entry name" value="Hpre_diP_synt_I"/>
</dbReference>
<feature type="transmembrane region" description="Helical" evidence="1">
    <location>
        <begin position="40"/>
        <end position="65"/>
    </location>
</feature>
<dbReference type="AlphaFoldDB" id="A0A926DX62"/>
<dbReference type="Proteomes" id="UP000657006">
    <property type="component" value="Unassembled WGS sequence"/>
</dbReference>
<proteinExistence type="predicted"/>
<keyword evidence="3" id="KW-1185">Reference proteome</keyword>
<gene>
    <name evidence="2" type="ORF">H8730_16125</name>
</gene>
<name>A0A926DX62_9FIRM</name>
<keyword evidence="1" id="KW-0472">Membrane</keyword>
<dbReference type="PIRSF" id="PIRSF027391">
    <property type="entry name" value="Hpre_diP_synt_I"/>
    <property type="match status" value="1"/>
</dbReference>
<protein>
    <submittedName>
        <fullName evidence="2">Gx transporter family protein</fullName>
    </submittedName>
</protein>
<evidence type="ECO:0000313" key="2">
    <source>
        <dbReference type="EMBL" id="MBC8545069.1"/>
    </source>
</evidence>
<dbReference type="EMBL" id="JACRSQ010000044">
    <property type="protein sequence ID" value="MBC8545069.1"/>
    <property type="molecule type" value="Genomic_DNA"/>
</dbReference>
<evidence type="ECO:0000313" key="3">
    <source>
        <dbReference type="Proteomes" id="UP000657006"/>
    </source>
</evidence>